<evidence type="ECO:0000313" key="1">
    <source>
        <dbReference type="EMBL" id="TVT42919.1"/>
    </source>
</evidence>
<proteinExistence type="predicted"/>
<organism evidence="1 2">
    <name type="scientific">Hymenobacter setariae</name>
    <dbReference type="NCBI Taxonomy" id="2594794"/>
    <lineage>
        <taxon>Bacteria</taxon>
        <taxon>Pseudomonadati</taxon>
        <taxon>Bacteroidota</taxon>
        <taxon>Cytophagia</taxon>
        <taxon>Cytophagales</taxon>
        <taxon>Hymenobacteraceae</taxon>
        <taxon>Hymenobacter</taxon>
    </lineage>
</organism>
<protein>
    <submittedName>
        <fullName evidence="1">Uncharacterized protein</fullName>
    </submittedName>
</protein>
<dbReference type="Proteomes" id="UP000317624">
    <property type="component" value="Unassembled WGS sequence"/>
</dbReference>
<name>A0A558C2B5_9BACT</name>
<dbReference type="AlphaFoldDB" id="A0A558C2B5"/>
<keyword evidence="2" id="KW-1185">Reference proteome</keyword>
<comment type="caution">
    <text evidence="1">The sequence shown here is derived from an EMBL/GenBank/DDBJ whole genome shotgun (WGS) entry which is preliminary data.</text>
</comment>
<gene>
    <name evidence="1" type="ORF">FNT36_02170</name>
</gene>
<evidence type="ECO:0000313" key="2">
    <source>
        <dbReference type="Proteomes" id="UP000317624"/>
    </source>
</evidence>
<sequence length="180" mass="20299">MASGQEITQDEFRHVLLQVLGMEVSQAVVGKPFIGIRLGGSQTIEVEVDTEFWVEIIEYDFEFDIGLGNDWRIIKGSKEISRSDIFSFALGPIRRGPSLASLLRKKISTIVIKSNFDLLIMFTDSQELIVNGSAISEYTGQQYITWEVSTFDTVYRPLPNGLVKALHRGFSLRPTRPLRS</sequence>
<reference evidence="1 2" key="1">
    <citation type="submission" date="2019-07" db="EMBL/GenBank/DDBJ databases">
        <title>Hymenobacter sp. straun FUR1 Genome sequencing and assembly.</title>
        <authorList>
            <person name="Chhetri G."/>
        </authorList>
    </citation>
    <scope>NUCLEOTIDE SEQUENCE [LARGE SCALE GENOMIC DNA]</scope>
    <source>
        <strain evidence="1 2">Fur1</strain>
    </source>
</reference>
<dbReference type="EMBL" id="VMRJ01000001">
    <property type="protein sequence ID" value="TVT42919.1"/>
    <property type="molecule type" value="Genomic_DNA"/>
</dbReference>
<dbReference type="RefSeq" id="WP_144843685.1">
    <property type="nucleotide sequence ID" value="NZ_VMRJ01000001.1"/>
</dbReference>
<accession>A0A558C2B5</accession>